<sequence length="524" mass="55672">MNPISAGLRISPVYTAPQRAADSSIGVQAPAATTSGNVTLGQTRNDNDGYTYPSRSTATTASYALEQDAVDTLSLSLLTGVQGASLGERLRGVGAALVEQLALKGGASVSQSALRYAAGAEPGAEAVKLRGDSLRQAPDNAISLRLTTASGATITLSLASDDNGLAVSAEVQGGELNAYELKGLATLAEGFQAAIDGLAQEPPSLKLDGLVSFDANLFKSLQMNASLRTASGEQQVFDLSLDDKARNLSLQGPSGNIRLDLDTRDSSLLGNAGQRQAAIDNYLQQFDAARKRGNGDKDLMNLFKDAFVQLNRVDDGRLAKEAGSTQGRNDRLLLSGLADFSASIGQPAKSVNPLLPGETDRFDYRVSQSTTAQGKALSSRSIQQDQQSRLDAAWHVGANPQVPLALSKDYKSQNYSYHEITDEAKSSTRLGFNKDNRLVEASATQQASQNERVRSYVDGVLSSETNTPKSVSQTRNLLGLLDDVLQRERISLREKGVSVLESLLAGKRDEWWLQGDANGIAVHA</sequence>
<comment type="caution">
    <text evidence="1">The sequence shown here is derived from an EMBL/GenBank/DDBJ whole genome shotgun (WGS) entry which is preliminary data.</text>
</comment>
<accession>A0A177SCZ1</accession>
<name>A0A177SCZ1_PSEPU</name>
<gene>
    <name evidence="1" type="ORF">AYO28_01800</name>
</gene>
<dbReference type="RefSeq" id="WP_064304275.1">
    <property type="nucleotide sequence ID" value="NZ_LUCV01000040.1"/>
</dbReference>
<reference evidence="1 2" key="1">
    <citation type="submission" date="2016-03" db="EMBL/GenBank/DDBJ databases">
        <title>Draft Genome Assembly of Pseudomonas putida strain CBF10-2.</title>
        <authorList>
            <person name="Iyer R.S."/>
            <person name="Damania A."/>
        </authorList>
    </citation>
    <scope>NUCLEOTIDE SEQUENCE [LARGE SCALE GENOMIC DNA]</scope>
    <source>
        <strain evidence="1 2">CBF10-2</strain>
    </source>
</reference>
<dbReference type="AlphaFoldDB" id="A0A177SCZ1"/>
<organism evidence="1 2">
    <name type="scientific">Pseudomonas putida</name>
    <name type="common">Arthrobacter siderocapsulatus</name>
    <dbReference type="NCBI Taxonomy" id="303"/>
    <lineage>
        <taxon>Bacteria</taxon>
        <taxon>Pseudomonadati</taxon>
        <taxon>Pseudomonadota</taxon>
        <taxon>Gammaproteobacteria</taxon>
        <taxon>Pseudomonadales</taxon>
        <taxon>Pseudomonadaceae</taxon>
        <taxon>Pseudomonas</taxon>
    </lineage>
</organism>
<protein>
    <recommendedName>
        <fullName evidence="3">Lactate dehydrogenase</fullName>
    </recommendedName>
</protein>
<dbReference type="EMBL" id="LUCV01000040">
    <property type="protein sequence ID" value="OAI86451.1"/>
    <property type="molecule type" value="Genomic_DNA"/>
</dbReference>
<evidence type="ECO:0000313" key="1">
    <source>
        <dbReference type="EMBL" id="OAI86451.1"/>
    </source>
</evidence>
<dbReference type="Proteomes" id="UP000077752">
    <property type="component" value="Unassembled WGS sequence"/>
</dbReference>
<evidence type="ECO:0008006" key="3">
    <source>
        <dbReference type="Google" id="ProtNLM"/>
    </source>
</evidence>
<proteinExistence type="predicted"/>
<evidence type="ECO:0000313" key="2">
    <source>
        <dbReference type="Proteomes" id="UP000077752"/>
    </source>
</evidence>